<dbReference type="InterPro" id="IPR002401">
    <property type="entry name" value="Cyt_P450_E_grp-I"/>
</dbReference>
<evidence type="ECO:0000256" key="2">
    <source>
        <dbReference type="ARBA" id="ARBA00022617"/>
    </source>
</evidence>
<keyword evidence="6 8" id="KW-0503">Monooxygenase</keyword>
<keyword evidence="2 7" id="KW-0349">Heme</keyword>
<dbReference type="SUPFAM" id="SSF48264">
    <property type="entry name" value="Cytochrome P450"/>
    <property type="match status" value="1"/>
</dbReference>
<dbReference type="GO" id="GO:0016705">
    <property type="term" value="F:oxidoreductase activity, acting on paired donors, with incorporation or reduction of molecular oxygen"/>
    <property type="evidence" value="ECO:0007669"/>
    <property type="project" value="InterPro"/>
</dbReference>
<keyword evidence="4 8" id="KW-0560">Oxidoreductase</keyword>
<keyword evidence="10" id="KW-1185">Reference proteome</keyword>
<dbReference type="OrthoDB" id="9764248at2"/>
<dbReference type="PROSITE" id="PS00086">
    <property type="entry name" value="CYTOCHROME_P450"/>
    <property type="match status" value="1"/>
</dbReference>
<evidence type="ECO:0000256" key="8">
    <source>
        <dbReference type="RuleBase" id="RU000461"/>
    </source>
</evidence>
<dbReference type="PRINTS" id="PR00463">
    <property type="entry name" value="EP450I"/>
</dbReference>
<dbReference type="InterPro" id="IPR017972">
    <property type="entry name" value="Cyt_P450_CS"/>
</dbReference>
<dbReference type="PRINTS" id="PR00385">
    <property type="entry name" value="P450"/>
</dbReference>
<comment type="similarity">
    <text evidence="1 8">Belongs to the cytochrome P450 family.</text>
</comment>
<keyword evidence="3 7" id="KW-0479">Metal-binding</keyword>
<comment type="cofactor">
    <cofactor evidence="7">
        <name>heme</name>
        <dbReference type="ChEBI" id="CHEBI:30413"/>
    </cofactor>
</comment>
<proteinExistence type="inferred from homology"/>
<sequence>MTEFARLTLPEGCRDLAEPDPVKVIPPTAWLDSTRTLSELKTNLLSIWPERAYRGLTFAFQLLNQHYLVCNSPDTVKRVFLEEHDNYDRKSPQMRHALEPLLGDGLFVSDGALWKERRDYCAPAFEAERLPDFAGVMVESAQEMADRWARLPHDQPVDMLNEMARLTSLIIGRTIFGDDTSDAEAAQVVDGFSTYQKAIEQMNWADTFGLPYLRWLSNPLSRFRAQRSAARIHEVIDRIIERHKARKDSDRVTLLSMLLEGHPGSRGQKRCPLHALGARNEAIVMFMAGHETTANSLAWAWYLLDHSPRAADRLHEELDRVLGGRAPTLADVPKLPYTRAVFEETMRLYPPVPVLSRQARAGDEIRGKALRKNSIILVIPWLLHRHELFWEKPNQFIPERFLPGQPRPDKFVYLPFSVGHRVCLGMRFGLTEGILCLATLAQRFRARMAPEHSVDIECRLTLRPRGGLPMYLEPRSS</sequence>
<dbReference type="GO" id="GO:0004497">
    <property type="term" value="F:monooxygenase activity"/>
    <property type="evidence" value="ECO:0007669"/>
    <property type="project" value="UniProtKB-KW"/>
</dbReference>
<dbReference type="PANTHER" id="PTHR24291">
    <property type="entry name" value="CYTOCHROME P450 FAMILY 4"/>
    <property type="match status" value="1"/>
</dbReference>
<name>A0A191ZIB9_9GAMM</name>
<dbReference type="RefSeq" id="WP_066100829.1">
    <property type="nucleotide sequence ID" value="NZ_CP016027.1"/>
</dbReference>
<dbReference type="KEGG" id="haz:A9404_09670"/>
<dbReference type="Gene3D" id="1.10.630.10">
    <property type="entry name" value="Cytochrome P450"/>
    <property type="match status" value="1"/>
</dbReference>
<dbReference type="STRING" id="1860122.A9404_09670"/>
<dbReference type="InterPro" id="IPR001128">
    <property type="entry name" value="Cyt_P450"/>
</dbReference>
<evidence type="ECO:0000256" key="5">
    <source>
        <dbReference type="ARBA" id="ARBA00023004"/>
    </source>
</evidence>
<accession>A0A191ZIB9</accession>
<keyword evidence="5 7" id="KW-0408">Iron</keyword>
<dbReference type="GO" id="GO:0020037">
    <property type="term" value="F:heme binding"/>
    <property type="evidence" value="ECO:0007669"/>
    <property type="project" value="InterPro"/>
</dbReference>
<dbReference type="PANTHER" id="PTHR24291:SF50">
    <property type="entry name" value="BIFUNCTIONAL ALBAFLAVENONE MONOOXYGENASE_TERPENE SYNTHASE"/>
    <property type="match status" value="1"/>
</dbReference>
<evidence type="ECO:0000256" key="1">
    <source>
        <dbReference type="ARBA" id="ARBA00010617"/>
    </source>
</evidence>
<dbReference type="GO" id="GO:0005506">
    <property type="term" value="F:iron ion binding"/>
    <property type="evidence" value="ECO:0007669"/>
    <property type="project" value="InterPro"/>
</dbReference>
<evidence type="ECO:0000256" key="7">
    <source>
        <dbReference type="PIRSR" id="PIRSR602401-1"/>
    </source>
</evidence>
<dbReference type="AlphaFoldDB" id="A0A191ZIB9"/>
<organism evidence="9 10">
    <name type="scientific">Halothiobacillus diazotrophicus</name>
    <dbReference type="NCBI Taxonomy" id="1860122"/>
    <lineage>
        <taxon>Bacteria</taxon>
        <taxon>Pseudomonadati</taxon>
        <taxon>Pseudomonadota</taxon>
        <taxon>Gammaproteobacteria</taxon>
        <taxon>Chromatiales</taxon>
        <taxon>Halothiobacillaceae</taxon>
        <taxon>Halothiobacillus</taxon>
    </lineage>
</organism>
<feature type="binding site" description="axial binding residue" evidence="7">
    <location>
        <position position="423"/>
    </location>
    <ligand>
        <name>heme</name>
        <dbReference type="ChEBI" id="CHEBI:30413"/>
    </ligand>
    <ligandPart>
        <name>Fe</name>
        <dbReference type="ChEBI" id="CHEBI:18248"/>
    </ligandPart>
</feature>
<gene>
    <name evidence="9" type="ORF">A9404_09670</name>
</gene>
<protein>
    <submittedName>
        <fullName evidence="9">Cytochrome P450</fullName>
    </submittedName>
</protein>
<dbReference type="Proteomes" id="UP000078596">
    <property type="component" value="Chromosome"/>
</dbReference>
<dbReference type="InterPro" id="IPR050196">
    <property type="entry name" value="Cytochrome_P450_Monoox"/>
</dbReference>
<evidence type="ECO:0000256" key="4">
    <source>
        <dbReference type="ARBA" id="ARBA00023002"/>
    </source>
</evidence>
<dbReference type="InterPro" id="IPR036396">
    <property type="entry name" value="Cyt_P450_sf"/>
</dbReference>
<evidence type="ECO:0000256" key="3">
    <source>
        <dbReference type="ARBA" id="ARBA00022723"/>
    </source>
</evidence>
<dbReference type="EMBL" id="CP016027">
    <property type="protein sequence ID" value="ANJ67615.1"/>
    <property type="molecule type" value="Genomic_DNA"/>
</dbReference>
<reference evidence="9 10" key="1">
    <citation type="submission" date="2016-06" db="EMBL/GenBank/DDBJ databases">
        <title>Insight into the functional genes involving in sulfur oxidation in Pearl River water.</title>
        <authorList>
            <person name="Luo J."/>
            <person name="Tan X."/>
            <person name="Lin W."/>
        </authorList>
    </citation>
    <scope>NUCLEOTIDE SEQUENCE [LARGE SCALE GENOMIC DNA]</scope>
    <source>
        <strain evidence="9 10">LS2</strain>
    </source>
</reference>
<evidence type="ECO:0000313" key="9">
    <source>
        <dbReference type="EMBL" id="ANJ67615.1"/>
    </source>
</evidence>
<dbReference type="Pfam" id="PF00067">
    <property type="entry name" value="p450"/>
    <property type="match status" value="1"/>
</dbReference>
<evidence type="ECO:0000313" key="10">
    <source>
        <dbReference type="Proteomes" id="UP000078596"/>
    </source>
</evidence>
<evidence type="ECO:0000256" key="6">
    <source>
        <dbReference type="ARBA" id="ARBA00023033"/>
    </source>
</evidence>